<feature type="binding site" evidence="7">
    <location>
        <position position="271"/>
    </location>
    <ligand>
        <name>glyoxylate</name>
        <dbReference type="ChEBI" id="CHEBI:36655"/>
    </ligand>
</feature>
<name>A0A934IHU1_9HYPH</name>
<feature type="binding site" evidence="7">
    <location>
        <begin position="299"/>
        <end position="303"/>
    </location>
    <ligand>
        <name>FMN</name>
        <dbReference type="ChEBI" id="CHEBI:58210"/>
    </ligand>
</feature>
<comment type="similarity">
    <text evidence="5">Belongs to the FMN-dependent alpha-hydroxy acid dehydrogenase family.</text>
</comment>
<dbReference type="FunFam" id="3.20.20.70:FF:000029">
    <property type="entry name" value="L-lactate dehydrogenase"/>
    <property type="match status" value="1"/>
</dbReference>
<dbReference type="GO" id="GO:0016614">
    <property type="term" value="F:oxidoreductase activity, acting on CH-OH group of donors"/>
    <property type="evidence" value="ECO:0007669"/>
    <property type="project" value="UniProtKB-ARBA"/>
</dbReference>
<dbReference type="SUPFAM" id="SSF51395">
    <property type="entry name" value="FMN-linked oxidoreductases"/>
    <property type="match status" value="1"/>
</dbReference>
<comment type="caution">
    <text evidence="9">The sequence shown here is derived from an EMBL/GenBank/DDBJ whole genome shotgun (WGS) entry which is preliminary data.</text>
</comment>
<evidence type="ECO:0000256" key="4">
    <source>
        <dbReference type="ARBA" id="ARBA00023002"/>
    </source>
</evidence>
<dbReference type="PIRSF" id="PIRSF000138">
    <property type="entry name" value="Al-hdrx_acd_dh"/>
    <property type="match status" value="1"/>
</dbReference>
<dbReference type="InterPro" id="IPR037396">
    <property type="entry name" value="FMN_HAD"/>
</dbReference>
<dbReference type="InterPro" id="IPR013785">
    <property type="entry name" value="Aldolase_TIM"/>
</dbReference>
<keyword evidence="2 7" id="KW-0285">Flavoprotein</keyword>
<dbReference type="PANTHER" id="PTHR10578:SF107">
    <property type="entry name" value="2-HYDROXYACID OXIDASE 1"/>
    <property type="match status" value="1"/>
</dbReference>
<feature type="binding site" evidence="7">
    <location>
        <position position="244"/>
    </location>
    <ligand>
        <name>FMN</name>
        <dbReference type="ChEBI" id="CHEBI:58210"/>
    </ligand>
</feature>
<protein>
    <submittedName>
        <fullName evidence="9">Alpha-hydroxy-acid oxidizing protein</fullName>
    </submittedName>
</protein>
<evidence type="ECO:0000313" key="10">
    <source>
        <dbReference type="Proteomes" id="UP000609531"/>
    </source>
</evidence>
<evidence type="ECO:0000256" key="3">
    <source>
        <dbReference type="ARBA" id="ARBA00022643"/>
    </source>
</evidence>
<feature type="binding site" evidence="7">
    <location>
        <position position="266"/>
    </location>
    <ligand>
        <name>FMN</name>
        <dbReference type="ChEBI" id="CHEBI:58210"/>
    </ligand>
</feature>
<dbReference type="InterPro" id="IPR008259">
    <property type="entry name" value="FMN_hydac_DH_AS"/>
</dbReference>
<feature type="domain" description="FMN hydroxy acid dehydrogenase" evidence="8">
    <location>
        <begin position="1"/>
        <end position="371"/>
    </location>
</feature>
<evidence type="ECO:0000259" key="8">
    <source>
        <dbReference type="PROSITE" id="PS51349"/>
    </source>
</evidence>
<gene>
    <name evidence="9" type="ORF">JCR33_13590</name>
</gene>
<evidence type="ECO:0000313" key="9">
    <source>
        <dbReference type="EMBL" id="MBJ3776733.1"/>
    </source>
</evidence>
<dbReference type="CDD" id="cd02809">
    <property type="entry name" value="alpha_hydroxyacid_oxid_FMN"/>
    <property type="match status" value="1"/>
</dbReference>
<evidence type="ECO:0000256" key="7">
    <source>
        <dbReference type="PIRSR" id="PIRSR000138-2"/>
    </source>
</evidence>
<feature type="binding site" evidence="7">
    <location>
        <begin position="322"/>
        <end position="323"/>
    </location>
    <ligand>
        <name>FMN</name>
        <dbReference type="ChEBI" id="CHEBI:58210"/>
    </ligand>
</feature>
<evidence type="ECO:0000256" key="5">
    <source>
        <dbReference type="ARBA" id="ARBA00024042"/>
    </source>
</evidence>
<feature type="active site" description="Proton acceptor" evidence="6">
    <location>
        <position position="268"/>
    </location>
</feature>
<evidence type="ECO:0000256" key="6">
    <source>
        <dbReference type="PIRSR" id="PIRSR000138-1"/>
    </source>
</evidence>
<keyword evidence="4" id="KW-0560">Oxidoreductase</keyword>
<dbReference type="EMBL" id="JAEKJA010000010">
    <property type="protein sequence ID" value="MBJ3776733.1"/>
    <property type="molecule type" value="Genomic_DNA"/>
</dbReference>
<feature type="binding site" evidence="7">
    <location>
        <position position="101"/>
    </location>
    <ligand>
        <name>FMN</name>
        <dbReference type="ChEBI" id="CHEBI:58210"/>
    </ligand>
</feature>
<sequence length="371" mass="39931">MDDYRSMARRVLPRMLYDFVDGGALDERTSARNREGFASWWLRGRSFRSSSEIDTSLTLLGTPCSMPVLTAPTGASGLLWPHGEEATAAAAASRGIIMEVSAGSLAPMEEIAAASSGPKWLQLFLYKDRGLTLEFLQRAKAAGYTAVCVTTDCPVHGRRERDERNGFTINQTLGLTTILDAAFHWRWWRRMAGSGRFSMRNFEGRATGGMSDMAAYIASVLDPSVGWDDLSWLRTNWDGPLVVKGICDPDDADEAIARGADAIQISNHGGRQLDGTLASIDALPGVAERVAGRVPVLLDGGVRRGTDVMKALALGATACVIGRSHLWGLAVNGQAGVEAVLDIIRAELVNAMTIGGWASLDALDHTAVRRL</sequence>
<dbReference type="PROSITE" id="PS51349">
    <property type="entry name" value="FMN_HYDROXY_ACID_DH_2"/>
    <property type="match status" value="1"/>
</dbReference>
<accession>A0A934IHU1</accession>
<dbReference type="GO" id="GO:0010181">
    <property type="term" value="F:FMN binding"/>
    <property type="evidence" value="ECO:0007669"/>
    <property type="project" value="InterPro"/>
</dbReference>
<feature type="binding site" evidence="7">
    <location>
        <position position="150"/>
    </location>
    <ligand>
        <name>FMN</name>
        <dbReference type="ChEBI" id="CHEBI:58210"/>
    </ligand>
</feature>
<dbReference type="Pfam" id="PF01070">
    <property type="entry name" value="FMN_dh"/>
    <property type="match status" value="1"/>
</dbReference>
<reference evidence="9" key="1">
    <citation type="submission" date="2020-12" db="EMBL/GenBank/DDBJ databases">
        <title>Bacterial taxonomy.</title>
        <authorList>
            <person name="Pan X."/>
        </authorList>
    </citation>
    <scope>NUCLEOTIDE SEQUENCE</scope>
    <source>
        <strain evidence="9">B2012</strain>
    </source>
</reference>
<dbReference type="PROSITE" id="PS00557">
    <property type="entry name" value="FMN_HYDROXY_ACID_DH_1"/>
    <property type="match status" value="1"/>
</dbReference>
<dbReference type="AlphaFoldDB" id="A0A934IHU1"/>
<dbReference type="InterPro" id="IPR012133">
    <property type="entry name" value="Alpha-hydoxy_acid_DH_FMN"/>
</dbReference>
<feature type="binding site" evidence="7">
    <location>
        <begin position="72"/>
        <end position="74"/>
    </location>
    <ligand>
        <name>FMN</name>
        <dbReference type="ChEBI" id="CHEBI:58210"/>
    </ligand>
</feature>
<keyword evidence="10" id="KW-1185">Reference proteome</keyword>
<feature type="binding site" evidence="7">
    <location>
        <position position="159"/>
    </location>
    <ligand>
        <name>glyoxylate</name>
        <dbReference type="ChEBI" id="CHEBI:36655"/>
    </ligand>
</feature>
<dbReference type="Proteomes" id="UP000609531">
    <property type="component" value="Unassembled WGS sequence"/>
</dbReference>
<feature type="binding site" evidence="7">
    <location>
        <position position="268"/>
    </location>
    <ligand>
        <name>glyoxylate</name>
        <dbReference type="ChEBI" id="CHEBI:36655"/>
    </ligand>
</feature>
<comment type="cofactor">
    <cofactor evidence="1">
        <name>FMN</name>
        <dbReference type="ChEBI" id="CHEBI:58210"/>
    </cofactor>
</comment>
<feature type="binding site" evidence="7">
    <location>
        <position position="122"/>
    </location>
    <ligand>
        <name>FMN</name>
        <dbReference type="ChEBI" id="CHEBI:58210"/>
    </ligand>
</feature>
<dbReference type="InterPro" id="IPR000262">
    <property type="entry name" value="FMN-dep_DH"/>
</dbReference>
<proteinExistence type="inferred from homology"/>
<keyword evidence="3 7" id="KW-0288">FMN</keyword>
<dbReference type="PANTHER" id="PTHR10578">
    <property type="entry name" value="S -2-HYDROXY-ACID OXIDASE-RELATED"/>
    <property type="match status" value="1"/>
</dbReference>
<dbReference type="Gene3D" id="3.20.20.70">
    <property type="entry name" value="Aldolase class I"/>
    <property type="match status" value="1"/>
</dbReference>
<evidence type="ECO:0000256" key="1">
    <source>
        <dbReference type="ARBA" id="ARBA00001917"/>
    </source>
</evidence>
<organism evidence="9 10">
    <name type="scientific">Acuticoccus mangrovi</name>
    <dbReference type="NCBI Taxonomy" id="2796142"/>
    <lineage>
        <taxon>Bacteria</taxon>
        <taxon>Pseudomonadati</taxon>
        <taxon>Pseudomonadota</taxon>
        <taxon>Alphaproteobacteria</taxon>
        <taxon>Hyphomicrobiales</taxon>
        <taxon>Amorphaceae</taxon>
        <taxon>Acuticoccus</taxon>
    </lineage>
</organism>
<evidence type="ECO:0000256" key="2">
    <source>
        <dbReference type="ARBA" id="ARBA00022630"/>
    </source>
</evidence>